<dbReference type="AlphaFoldDB" id="A0A7J5AS40"/>
<dbReference type="Pfam" id="PF08534">
    <property type="entry name" value="Redoxin"/>
    <property type="match status" value="1"/>
</dbReference>
<evidence type="ECO:0000256" key="1">
    <source>
        <dbReference type="ARBA" id="ARBA00004196"/>
    </source>
</evidence>
<reference evidence="7 8" key="1">
    <citation type="submission" date="2019-09" db="EMBL/GenBank/DDBJ databases">
        <authorList>
            <person name="Cao W.R."/>
        </authorList>
    </citation>
    <scope>NUCLEOTIDE SEQUENCE [LARGE SCALE GENOMIC DNA]</scope>
    <source>
        <strain evidence="8">a4</strain>
    </source>
</reference>
<feature type="signal peptide" evidence="5">
    <location>
        <begin position="1"/>
        <end position="18"/>
    </location>
</feature>
<evidence type="ECO:0000313" key="7">
    <source>
        <dbReference type="EMBL" id="KAB1160443.1"/>
    </source>
</evidence>
<keyword evidence="3" id="KW-1015">Disulfide bond</keyword>
<dbReference type="InterPro" id="IPR050553">
    <property type="entry name" value="Thioredoxin_ResA/DsbE_sf"/>
</dbReference>
<dbReference type="Proteomes" id="UP000467305">
    <property type="component" value="Unassembled WGS sequence"/>
</dbReference>
<gene>
    <name evidence="7" type="ORF">F7018_00785</name>
</gene>
<keyword evidence="8" id="KW-1185">Reference proteome</keyword>
<evidence type="ECO:0000259" key="6">
    <source>
        <dbReference type="PROSITE" id="PS51352"/>
    </source>
</evidence>
<protein>
    <submittedName>
        <fullName evidence="7">AhpC/TSA family protein</fullName>
    </submittedName>
</protein>
<organism evidence="7 8">
    <name type="scientific">Tenacibaculum aiptasiae</name>
    <dbReference type="NCBI Taxonomy" id="426481"/>
    <lineage>
        <taxon>Bacteria</taxon>
        <taxon>Pseudomonadati</taxon>
        <taxon>Bacteroidota</taxon>
        <taxon>Flavobacteriia</taxon>
        <taxon>Flavobacteriales</taxon>
        <taxon>Flavobacteriaceae</taxon>
        <taxon>Tenacibaculum</taxon>
    </lineage>
</organism>
<dbReference type="EMBL" id="WAAU01000003">
    <property type="protein sequence ID" value="KAB1160443.1"/>
    <property type="molecule type" value="Genomic_DNA"/>
</dbReference>
<dbReference type="GO" id="GO:0030313">
    <property type="term" value="C:cell envelope"/>
    <property type="evidence" value="ECO:0007669"/>
    <property type="project" value="UniProtKB-SubCell"/>
</dbReference>
<feature type="chain" id="PRO_5029718006" evidence="5">
    <location>
        <begin position="19"/>
        <end position="444"/>
    </location>
</feature>
<comment type="caution">
    <text evidence="7">The sequence shown here is derived from an EMBL/GenBank/DDBJ whole genome shotgun (WGS) entry which is preliminary data.</text>
</comment>
<dbReference type="PROSITE" id="PS00194">
    <property type="entry name" value="THIOREDOXIN_1"/>
    <property type="match status" value="1"/>
</dbReference>
<dbReference type="InterPro" id="IPR017937">
    <property type="entry name" value="Thioredoxin_CS"/>
</dbReference>
<dbReference type="PROSITE" id="PS51352">
    <property type="entry name" value="THIOREDOXIN_2"/>
    <property type="match status" value="1"/>
</dbReference>
<accession>A0A7J5AS40</accession>
<proteinExistence type="predicted"/>
<dbReference type="CDD" id="cd02966">
    <property type="entry name" value="TlpA_like_family"/>
    <property type="match status" value="1"/>
</dbReference>
<dbReference type="PANTHER" id="PTHR42852">
    <property type="entry name" value="THIOL:DISULFIDE INTERCHANGE PROTEIN DSBE"/>
    <property type="match status" value="1"/>
</dbReference>
<evidence type="ECO:0000256" key="5">
    <source>
        <dbReference type="SAM" id="SignalP"/>
    </source>
</evidence>
<dbReference type="SUPFAM" id="SSF52833">
    <property type="entry name" value="Thioredoxin-like"/>
    <property type="match status" value="1"/>
</dbReference>
<keyword evidence="5" id="KW-0732">Signal</keyword>
<sequence length="444" mass="51884">MKKMSMLLILFASAVVLGQELKGKIENYEKGTFFSLRNLGERVVKNIEVDTTGTFNTGKIDLSDGYYILRKNNEMIYLYLKNDDDLTISFDAKDLINTVAFSGKGAKINQYLIDKRKLFIERKKDTEKFYKVGENKYSEQIKILNEEVKNMLMSKKLDDSFVGKELENLKYDYLLDLYSYENLQKFYFGKIVTPSESYLKPLKDINYDDEYLFNTIPAYKSLAGLKWKKAIEKAEDIEEMDLLFRSIKTGALKLDVLLSFYYGISKTPKKSEEYYKLIKAYVTHKEFLKEAKKLYENVKKTKEGKTSPNFEFNDINGKIVKLTDFKGKYVFIDVWATWCLPCLQQIPYIKKLEEKYHGKNIVFIGISVDKKDKYALWKETLESKKMKGIQLFADNSFQSKFIESYSITSIPRFILISPEGKIVNPNMHKPSDERTEEVLDELLK</sequence>
<dbReference type="InterPro" id="IPR036249">
    <property type="entry name" value="Thioredoxin-like_sf"/>
</dbReference>
<keyword evidence="4" id="KW-0676">Redox-active center</keyword>
<feature type="domain" description="Thioredoxin" evidence="6">
    <location>
        <begin position="301"/>
        <end position="444"/>
    </location>
</feature>
<evidence type="ECO:0000256" key="3">
    <source>
        <dbReference type="ARBA" id="ARBA00023157"/>
    </source>
</evidence>
<dbReference type="PANTHER" id="PTHR42852:SF6">
    <property type="entry name" value="THIOL:DISULFIDE INTERCHANGE PROTEIN DSBE"/>
    <property type="match status" value="1"/>
</dbReference>
<dbReference type="GO" id="GO:0017004">
    <property type="term" value="P:cytochrome complex assembly"/>
    <property type="evidence" value="ECO:0007669"/>
    <property type="project" value="UniProtKB-KW"/>
</dbReference>
<dbReference type="Gene3D" id="3.40.30.10">
    <property type="entry name" value="Glutaredoxin"/>
    <property type="match status" value="1"/>
</dbReference>
<dbReference type="InterPro" id="IPR013766">
    <property type="entry name" value="Thioredoxin_domain"/>
</dbReference>
<name>A0A7J5AS40_9FLAO</name>
<dbReference type="OrthoDB" id="743079at2"/>
<dbReference type="InterPro" id="IPR013740">
    <property type="entry name" value="Redoxin"/>
</dbReference>
<keyword evidence="2" id="KW-0201">Cytochrome c-type biogenesis</keyword>
<dbReference type="GO" id="GO:0016491">
    <property type="term" value="F:oxidoreductase activity"/>
    <property type="evidence" value="ECO:0007669"/>
    <property type="project" value="InterPro"/>
</dbReference>
<evidence type="ECO:0000313" key="8">
    <source>
        <dbReference type="Proteomes" id="UP000467305"/>
    </source>
</evidence>
<comment type="subcellular location">
    <subcellularLocation>
        <location evidence="1">Cell envelope</location>
    </subcellularLocation>
</comment>
<evidence type="ECO:0000256" key="2">
    <source>
        <dbReference type="ARBA" id="ARBA00022748"/>
    </source>
</evidence>
<evidence type="ECO:0000256" key="4">
    <source>
        <dbReference type="ARBA" id="ARBA00023284"/>
    </source>
</evidence>